<reference evidence="1 2" key="1">
    <citation type="submission" date="2023-10" db="EMBL/GenBank/DDBJ databases">
        <title>Draft genome sequence of Xylaria bambusicola isolate GMP-LS, the root and basal stem rot pathogen of sugarcane in Indonesia.</title>
        <authorList>
            <person name="Selvaraj P."/>
            <person name="Muralishankar V."/>
            <person name="Muruganantham S."/>
            <person name="Sp S."/>
            <person name="Haryani S."/>
            <person name="Lau K.J.X."/>
            <person name="Naqvi N.I."/>
        </authorList>
    </citation>
    <scope>NUCLEOTIDE SEQUENCE [LARGE SCALE GENOMIC DNA]</scope>
    <source>
        <strain evidence="1">GMP-LS</strain>
    </source>
</reference>
<comment type="caution">
    <text evidence="1">The sequence shown here is derived from an EMBL/GenBank/DDBJ whole genome shotgun (WGS) entry which is preliminary data.</text>
</comment>
<protein>
    <submittedName>
        <fullName evidence="1">Uncharacterized protein</fullName>
    </submittedName>
</protein>
<evidence type="ECO:0000313" key="1">
    <source>
        <dbReference type="EMBL" id="KAK5624326.1"/>
    </source>
</evidence>
<gene>
    <name evidence="1" type="ORF">RRF57_000042</name>
</gene>
<keyword evidence="2" id="KW-1185">Reference proteome</keyword>
<dbReference type="AlphaFoldDB" id="A0AAN7UC76"/>
<evidence type="ECO:0000313" key="2">
    <source>
        <dbReference type="Proteomes" id="UP001305414"/>
    </source>
</evidence>
<name>A0AAN7UC76_9PEZI</name>
<organism evidence="1 2">
    <name type="scientific">Xylaria bambusicola</name>
    <dbReference type="NCBI Taxonomy" id="326684"/>
    <lineage>
        <taxon>Eukaryota</taxon>
        <taxon>Fungi</taxon>
        <taxon>Dikarya</taxon>
        <taxon>Ascomycota</taxon>
        <taxon>Pezizomycotina</taxon>
        <taxon>Sordariomycetes</taxon>
        <taxon>Xylariomycetidae</taxon>
        <taxon>Xylariales</taxon>
        <taxon>Xylariaceae</taxon>
        <taxon>Xylaria</taxon>
    </lineage>
</organism>
<sequence length="59" mass="6003">MKKGLFLSSATTSSTVFFPVMARPGESSGNMAAVNSADALPSCDSFVDVTAGIDVDVSD</sequence>
<dbReference type="EMBL" id="JAWHQM010000001">
    <property type="protein sequence ID" value="KAK5624326.1"/>
    <property type="molecule type" value="Genomic_DNA"/>
</dbReference>
<accession>A0AAN7UC76</accession>
<dbReference type="Proteomes" id="UP001305414">
    <property type="component" value="Unassembled WGS sequence"/>
</dbReference>
<proteinExistence type="predicted"/>